<dbReference type="EMBL" id="JACHXW010000005">
    <property type="protein sequence ID" value="MBB3152162.1"/>
    <property type="molecule type" value="Genomic_DNA"/>
</dbReference>
<comment type="caution">
    <text evidence="1">The sequence shown here is derived from an EMBL/GenBank/DDBJ whole genome shotgun (WGS) entry which is preliminary data.</text>
</comment>
<name>A0A7W5C6L7_9BACL</name>
<proteinExistence type="predicted"/>
<dbReference type="Proteomes" id="UP000518605">
    <property type="component" value="Unassembled WGS sequence"/>
</dbReference>
<evidence type="ECO:0000313" key="1">
    <source>
        <dbReference type="EMBL" id="MBB3152162.1"/>
    </source>
</evidence>
<sequence length="36" mass="4196">MGLYYAKKQNVKVVFVKPGQKVLIIGKKHWTKKPHC</sequence>
<evidence type="ECO:0000313" key="2">
    <source>
        <dbReference type="Proteomes" id="UP000518605"/>
    </source>
</evidence>
<gene>
    <name evidence="1" type="ORF">FHS16_002208</name>
</gene>
<protein>
    <submittedName>
        <fullName evidence="1">Uncharacterized protein</fullName>
    </submittedName>
</protein>
<organism evidence="1 2">
    <name type="scientific">Paenibacillus endophyticus</name>
    <dbReference type="NCBI Taxonomy" id="1294268"/>
    <lineage>
        <taxon>Bacteria</taxon>
        <taxon>Bacillati</taxon>
        <taxon>Bacillota</taxon>
        <taxon>Bacilli</taxon>
        <taxon>Bacillales</taxon>
        <taxon>Paenibacillaceae</taxon>
        <taxon>Paenibacillus</taxon>
    </lineage>
</organism>
<keyword evidence="2" id="KW-1185">Reference proteome</keyword>
<dbReference type="AlphaFoldDB" id="A0A7W5C6L7"/>
<reference evidence="1 2" key="1">
    <citation type="submission" date="2020-08" db="EMBL/GenBank/DDBJ databases">
        <title>Genomic Encyclopedia of Type Strains, Phase III (KMG-III): the genomes of soil and plant-associated and newly described type strains.</title>
        <authorList>
            <person name="Whitman W."/>
        </authorList>
    </citation>
    <scope>NUCLEOTIDE SEQUENCE [LARGE SCALE GENOMIC DNA]</scope>
    <source>
        <strain evidence="1 2">CECT 8234</strain>
    </source>
</reference>
<accession>A0A7W5C6L7</accession>